<dbReference type="InterPro" id="IPR027417">
    <property type="entry name" value="P-loop_NTPase"/>
</dbReference>
<dbReference type="RefSeq" id="WP_041849865.1">
    <property type="nucleotide sequence ID" value="NZ_KL503807.1"/>
</dbReference>
<dbReference type="CDD" id="cd01136">
    <property type="entry name" value="ATPase_flagellum-secretory_path_III"/>
    <property type="match status" value="1"/>
</dbReference>
<feature type="domain" description="AAA+ ATPase" evidence="8">
    <location>
        <begin position="257"/>
        <end position="440"/>
    </location>
</feature>
<comment type="caution">
    <text evidence="9">The sequence shown here is derived from an EMBL/GenBank/DDBJ whole genome shotgun (WGS) entry which is preliminary data.</text>
</comment>
<keyword evidence="3" id="KW-0963">Cytoplasm</keyword>
<dbReference type="GO" id="GO:0030254">
    <property type="term" value="P:protein secretion by the type III secretion system"/>
    <property type="evidence" value="ECO:0007669"/>
    <property type="project" value="InterPro"/>
</dbReference>
<dbReference type="InterPro" id="IPR003593">
    <property type="entry name" value="AAA+_ATPase"/>
</dbReference>
<dbReference type="GO" id="GO:0005524">
    <property type="term" value="F:ATP binding"/>
    <property type="evidence" value="ECO:0007669"/>
    <property type="project" value="UniProtKB-KW"/>
</dbReference>
<dbReference type="InterPro" id="IPR050053">
    <property type="entry name" value="ATPase_alpha/beta_chains"/>
</dbReference>
<comment type="subcellular location">
    <subcellularLocation>
        <location evidence="1">Cytoplasm</location>
    </subcellularLocation>
</comment>
<dbReference type="SUPFAM" id="SSF52540">
    <property type="entry name" value="P-loop containing nucleoside triphosphate hydrolases"/>
    <property type="match status" value="1"/>
</dbReference>
<evidence type="ECO:0000313" key="10">
    <source>
        <dbReference type="Proteomes" id="UP000031740"/>
    </source>
</evidence>
<dbReference type="NCBIfam" id="TIGR01026">
    <property type="entry name" value="fliI_yscN"/>
    <property type="match status" value="1"/>
</dbReference>
<dbReference type="Pfam" id="PF18269">
    <property type="entry name" value="T3SS_ATPase_C"/>
    <property type="match status" value="1"/>
</dbReference>
<dbReference type="GO" id="GO:0005737">
    <property type="term" value="C:cytoplasm"/>
    <property type="evidence" value="ECO:0007669"/>
    <property type="project" value="UniProtKB-SubCell"/>
</dbReference>
<dbReference type="Gene3D" id="3.40.50.12240">
    <property type="match status" value="1"/>
</dbReference>
<dbReference type="Pfam" id="PF00006">
    <property type="entry name" value="ATP-synt_ab"/>
    <property type="match status" value="1"/>
</dbReference>
<keyword evidence="7" id="KW-1278">Translocase</keyword>
<evidence type="ECO:0000256" key="5">
    <source>
        <dbReference type="ARBA" id="ARBA00022840"/>
    </source>
</evidence>
<proteinExistence type="predicted"/>
<organism evidence="9 10">
    <name type="scientific">Bartonella bacilliformis Ver097</name>
    <dbReference type="NCBI Taxonomy" id="1293911"/>
    <lineage>
        <taxon>Bacteria</taxon>
        <taxon>Pseudomonadati</taxon>
        <taxon>Pseudomonadota</taxon>
        <taxon>Alphaproteobacteria</taxon>
        <taxon>Hyphomicrobiales</taxon>
        <taxon>Bartonellaceae</taxon>
        <taxon>Bartonella</taxon>
    </lineage>
</organism>
<evidence type="ECO:0000256" key="2">
    <source>
        <dbReference type="ARBA" id="ARBA00022448"/>
    </source>
</evidence>
<name>A0A072QXD6_BARBA</name>
<dbReference type="GO" id="GO:0046933">
    <property type="term" value="F:proton-transporting ATP synthase activity, rotational mechanism"/>
    <property type="evidence" value="ECO:0007669"/>
    <property type="project" value="TreeGrafter"/>
</dbReference>
<evidence type="ECO:0000313" key="9">
    <source>
        <dbReference type="EMBL" id="KEG18328.1"/>
    </source>
</evidence>
<dbReference type="STRING" id="1293911.H710_01177"/>
<keyword evidence="4" id="KW-0547">Nucleotide-binding</keyword>
<dbReference type="HOGENOM" id="CLU_022398_5_1_5"/>
<evidence type="ECO:0000256" key="3">
    <source>
        <dbReference type="ARBA" id="ARBA00022490"/>
    </source>
</evidence>
<dbReference type="GO" id="GO:0016887">
    <property type="term" value="F:ATP hydrolysis activity"/>
    <property type="evidence" value="ECO:0007669"/>
    <property type="project" value="InterPro"/>
</dbReference>
<evidence type="ECO:0000256" key="7">
    <source>
        <dbReference type="ARBA" id="ARBA00022967"/>
    </source>
</evidence>
<gene>
    <name evidence="9" type="ORF">H710_01177</name>
</gene>
<sequence>MQNNQNDSTLTVTATLEAVQTDGLSASIKVSDEESMKSLSALAPEFSQTTDVGNVSARGKGEDKTKEPIALVLETFQEETLEASSGDKREATRVSPTALSRLLSFVTHNCEYSSHSINQGGVISDVARGILTARGLSQSVFLGDTVCIECGTQTVRGEIIRVNEESVLIKPYDETIVPVLKASVFPQGPLFVAPDVSWCGRVVNAFGESIDGKGALLLGSSPMAVEAHAPPALARARVGNGLRTGVKVIDIFTPLCFGQRIGIFSGSGVGKSTLLSMMMQADHFDKVVLALTGERGREVRDMLDDTLQDKLNKVVAVIATSDESPMMRRLAPIMATTIAEYFSSLGDNVLLVVDSITRYALAVREIAISAHEPPVSRGFPPRVFSELPRLLERAGPGRKGNGSITGVYAVLVDGDDHNDPIADAIRGILDGHIVLDRAIAAQGRFPAVDISSSISRLASHSWTGEQRILVQSLKEMIFRYEETRDLRAMGAYRPGTDHILDQAVHLVPSIYAAMNQNVDTPLVRNPYDELAKLLKSQ</sequence>
<dbReference type="PATRIC" id="fig|1293911.3.peg.1217"/>
<keyword evidence="6" id="KW-0653">Protein transport</keyword>
<reference evidence="9 10" key="1">
    <citation type="submission" date="2013-04" db="EMBL/GenBank/DDBJ databases">
        <title>The Genome Sequence of Bartonella bacilliformis Ver097.</title>
        <authorList>
            <consortium name="The Broad Institute Genomics Platform"/>
            <consortium name="The Broad Institute Genome Sequencing Center for Infectious Disease"/>
            <person name="Feldgarden M."/>
            <person name="Kirby J."/>
            <person name="Birtles R."/>
            <person name="Dasch G."/>
            <person name="Hendrix L."/>
            <person name="Koehler J."/>
            <person name="Walker B."/>
            <person name="Young S.K."/>
            <person name="Zeng Q."/>
            <person name="Gargeya S."/>
            <person name="Fitzgerald M."/>
            <person name="Haas B."/>
            <person name="Abouelleil A."/>
            <person name="Allen A.W."/>
            <person name="Alvarado L."/>
            <person name="Arachchi H.M."/>
            <person name="Berlin A.M."/>
            <person name="Chapman S.B."/>
            <person name="Gainer-Dewar J."/>
            <person name="Goldberg J."/>
            <person name="Griggs A."/>
            <person name="Gujja S."/>
            <person name="Hansen M."/>
            <person name="Howarth C."/>
            <person name="Imamovic A."/>
            <person name="Ireland A."/>
            <person name="Larimer J."/>
            <person name="McCowan C."/>
            <person name="Murphy C."/>
            <person name="Pearson M."/>
            <person name="Poon T.W."/>
            <person name="Priest M."/>
            <person name="Roberts A."/>
            <person name="Saif S."/>
            <person name="Shea T."/>
            <person name="Sisk P."/>
            <person name="Sykes S."/>
            <person name="Wortman J."/>
            <person name="Nusbaum C."/>
            <person name="Birren B."/>
        </authorList>
    </citation>
    <scope>NUCLEOTIDE SEQUENCE [LARGE SCALE GENOMIC DNA]</scope>
    <source>
        <strain evidence="9 10">Ver097</strain>
    </source>
</reference>
<evidence type="ECO:0000256" key="1">
    <source>
        <dbReference type="ARBA" id="ARBA00004496"/>
    </source>
</evidence>
<dbReference type="InterPro" id="IPR000194">
    <property type="entry name" value="ATPase_F1/V1/A1_a/bsu_nucl-bd"/>
</dbReference>
<keyword evidence="2" id="KW-0813">Transport</keyword>
<dbReference type="PANTHER" id="PTHR15184:SF9">
    <property type="entry name" value="SPI-1 TYPE 3 SECRETION SYSTEM ATPASE"/>
    <property type="match status" value="1"/>
</dbReference>
<evidence type="ECO:0000259" key="8">
    <source>
        <dbReference type="SMART" id="SM00382"/>
    </source>
</evidence>
<dbReference type="AlphaFoldDB" id="A0A072QXD6"/>
<accession>A0A072QXD6</accession>
<evidence type="ECO:0000256" key="4">
    <source>
        <dbReference type="ARBA" id="ARBA00022741"/>
    </source>
</evidence>
<dbReference type="PANTHER" id="PTHR15184">
    <property type="entry name" value="ATP SYNTHASE"/>
    <property type="match status" value="1"/>
</dbReference>
<keyword evidence="5" id="KW-0067">ATP-binding</keyword>
<protein>
    <recommendedName>
        <fullName evidence="8">AAA+ ATPase domain-containing protein</fullName>
    </recommendedName>
</protein>
<dbReference type="InterPro" id="IPR040627">
    <property type="entry name" value="T3SS_ATPase_C"/>
</dbReference>
<evidence type="ECO:0000256" key="6">
    <source>
        <dbReference type="ARBA" id="ARBA00022927"/>
    </source>
</evidence>
<dbReference type="GO" id="GO:0030257">
    <property type="term" value="C:type III protein secretion system complex"/>
    <property type="evidence" value="ECO:0007669"/>
    <property type="project" value="InterPro"/>
</dbReference>
<dbReference type="InterPro" id="IPR005714">
    <property type="entry name" value="ATPase_T3SS_FliI/YscN"/>
</dbReference>
<dbReference type="SMART" id="SM00382">
    <property type="entry name" value="AAA"/>
    <property type="match status" value="1"/>
</dbReference>
<dbReference type="Proteomes" id="UP000031740">
    <property type="component" value="Unassembled WGS sequence"/>
</dbReference>
<dbReference type="EMBL" id="ASIV01000008">
    <property type="protein sequence ID" value="KEG18328.1"/>
    <property type="molecule type" value="Genomic_DNA"/>
</dbReference>